<protein>
    <submittedName>
        <fullName evidence="2">Uncharacterized protein</fullName>
    </submittedName>
</protein>
<keyword evidence="1" id="KW-1133">Transmembrane helix</keyword>
<sequence>MNRKTEELYRQLQEDPFRKRTFTAAKMDEILRLAREQEIASKRGKPSRKLWVISAASIAFVILVILFVQHPWRDKDVGDGGEITAKPPVTTPEPVKPDISVELSRETGELRDQLPFDTEKIESISLLPGSSGQEITVPADRVYVFPQNLYNENLSLAKADVQVSGDQDVLIRIHMADAVYAIPYDVDSNTYKLGNARFYADDQVMLLMHGLFRPESALALVDRIMAQASKEMNENDTNIDESFLYERERFDIAGKDYNAWADITANDDSYSYSIPYYDFVAEKMGSVREFTDKGLIVLQGNLVFLKDTVGTTDGIKVGMTKDQVMTILGKPNLKLNTRWSYKLGDYLKFHLYLENDQVVFMSLTMP</sequence>
<reference evidence="2" key="1">
    <citation type="journal article" date="2014" name="Int. J. Syst. Evol. Microbiol.">
        <title>Complete genome sequence of Corynebacterium casei LMG S-19264T (=DSM 44701T), isolated from a smear-ripened cheese.</title>
        <authorList>
            <consortium name="US DOE Joint Genome Institute (JGI-PGF)"/>
            <person name="Walter F."/>
            <person name="Albersmeier A."/>
            <person name="Kalinowski J."/>
            <person name="Ruckert C."/>
        </authorList>
    </citation>
    <scope>NUCLEOTIDE SEQUENCE</scope>
    <source>
        <strain evidence="2">CGMCC 1.15178</strain>
    </source>
</reference>
<evidence type="ECO:0000256" key="1">
    <source>
        <dbReference type="SAM" id="Phobius"/>
    </source>
</evidence>
<organism evidence="2 3">
    <name type="scientific">Paenibacillus nasutitermitis</name>
    <dbReference type="NCBI Taxonomy" id="1652958"/>
    <lineage>
        <taxon>Bacteria</taxon>
        <taxon>Bacillati</taxon>
        <taxon>Bacillota</taxon>
        <taxon>Bacilli</taxon>
        <taxon>Bacillales</taxon>
        <taxon>Paenibacillaceae</taxon>
        <taxon>Paenibacillus</taxon>
    </lineage>
</organism>
<reference evidence="2" key="2">
    <citation type="submission" date="2020-09" db="EMBL/GenBank/DDBJ databases">
        <authorList>
            <person name="Sun Q."/>
            <person name="Zhou Y."/>
        </authorList>
    </citation>
    <scope>NUCLEOTIDE SEQUENCE</scope>
    <source>
        <strain evidence="2">CGMCC 1.15178</strain>
    </source>
</reference>
<proteinExistence type="predicted"/>
<evidence type="ECO:0000313" key="3">
    <source>
        <dbReference type="Proteomes" id="UP000612456"/>
    </source>
</evidence>
<evidence type="ECO:0000313" key="2">
    <source>
        <dbReference type="EMBL" id="GGD54040.1"/>
    </source>
</evidence>
<keyword evidence="3" id="KW-1185">Reference proteome</keyword>
<dbReference type="EMBL" id="BMHP01000001">
    <property type="protein sequence ID" value="GGD54040.1"/>
    <property type="molecule type" value="Genomic_DNA"/>
</dbReference>
<keyword evidence="1" id="KW-0812">Transmembrane</keyword>
<dbReference type="RefSeq" id="WP_188989589.1">
    <property type="nucleotide sequence ID" value="NZ_BMHP01000001.1"/>
</dbReference>
<comment type="caution">
    <text evidence="2">The sequence shown here is derived from an EMBL/GenBank/DDBJ whole genome shotgun (WGS) entry which is preliminary data.</text>
</comment>
<keyword evidence="1" id="KW-0472">Membrane</keyword>
<accession>A0A917DNL6</accession>
<name>A0A917DNL6_9BACL</name>
<dbReference type="AlphaFoldDB" id="A0A917DNL6"/>
<gene>
    <name evidence="2" type="ORF">GCM10010911_09460</name>
</gene>
<dbReference type="Proteomes" id="UP000612456">
    <property type="component" value="Unassembled WGS sequence"/>
</dbReference>
<feature type="transmembrane region" description="Helical" evidence="1">
    <location>
        <begin position="50"/>
        <end position="68"/>
    </location>
</feature>